<evidence type="ECO:0000313" key="7">
    <source>
        <dbReference type="EMBL" id="OWM89059.1"/>
    </source>
</evidence>
<dbReference type="InterPro" id="IPR024709">
    <property type="entry name" value="FucosylTrfase_pln"/>
</dbReference>
<dbReference type="AlphaFoldDB" id="A0A218XWS5"/>
<evidence type="ECO:0000256" key="3">
    <source>
        <dbReference type="ARBA" id="ARBA00022679"/>
    </source>
</evidence>
<name>A0A218XWS5_PUNGR</name>
<dbReference type="PANTHER" id="PTHR31288:SF5">
    <property type="entry name" value="PROTEIN MANNAN SYNTHESIS-RELATED 1"/>
    <property type="match status" value="1"/>
</dbReference>
<dbReference type="GeneID" id="116194793"/>
<gene>
    <name evidence="7" type="ORF">CDL15_Pgr023905</name>
    <name evidence="8" type="ORF">CRG98_026979</name>
</gene>
<sequence>MRVRMVDLRQVLGAILTLSMFAMLANMIKQDHFNYFEVKYPPVIATMESNTLRITEQIRPVINFPRANNNGILVDNRKVLKSCWKFSSSEKRHQPKGYIMFSLTNGPTYHMAQVANAVVVAKYLGATLVLPDFRGKKLEERRNFTEIYDDQRFADSLKGIVEVSRNWPSQAYVGKAPVVRVPSMVSEDYIEAHVKPLFHEKGILRVSTYFPLISTRKNDATKVWGPVLCLARFKTLQLQPHIRGIVDGMIWRMRKSGEGPNGNIISIDLRDDVFQSKSCRQLGGGRINICDVKKVGKFLRENGFGPESAIYLTHSRWHHNLDPLRELFPKTYTKELLIHPDQRQKLLGRRDSELRKVIDFVMCTDSDVFVPIIKDQFSTSVVGCRIASRRMQILAPAKILGFSASASDSISPNVPQMTHLAHSCLC</sequence>
<reference evidence="9" key="1">
    <citation type="journal article" date="2017" name="Plant J.">
        <title>The pomegranate (Punica granatum L.) genome and the genomics of punicalagin biosynthesis.</title>
        <authorList>
            <person name="Qin G."/>
            <person name="Xu C."/>
            <person name="Ming R."/>
            <person name="Tang H."/>
            <person name="Guyot R."/>
            <person name="Kramer E.M."/>
            <person name="Hu Y."/>
            <person name="Yi X."/>
            <person name="Qi Y."/>
            <person name="Xu X."/>
            <person name="Gao Z."/>
            <person name="Pan H."/>
            <person name="Jian J."/>
            <person name="Tian Y."/>
            <person name="Yue Z."/>
            <person name="Xu Y."/>
        </authorList>
    </citation>
    <scope>NUCLEOTIDE SEQUENCE [LARGE SCALE GENOMIC DNA]</scope>
    <source>
        <strain evidence="9">cv. Dabenzi</strain>
    </source>
</reference>
<reference evidence="7" key="2">
    <citation type="submission" date="2017-06" db="EMBL/GenBank/DDBJ databases">
        <title>The pomegranate genome and the genomics of punicalagin biosynthesis.</title>
        <authorList>
            <person name="Xu C."/>
        </authorList>
    </citation>
    <scope>NUCLEOTIDE SEQUENCE [LARGE SCALE GENOMIC DNA]</scope>
    <source>
        <tissue evidence="7">Fresh leaf</tissue>
    </source>
</reference>
<dbReference type="InterPro" id="IPR019378">
    <property type="entry name" value="GDP-Fuc_O-FucTrfase"/>
</dbReference>
<dbReference type="GO" id="GO:0006004">
    <property type="term" value="P:fucose metabolic process"/>
    <property type="evidence" value="ECO:0007669"/>
    <property type="project" value="UniProtKB-KW"/>
</dbReference>
<dbReference type="PANTHER" id="PTHR31288">
    <property type="entry name" value="O-FUCOSYLTRANSFERASE FAMILY PROTEIN"/>
    <property type="match status" value="1"/>
</dbReference>
<evidence type="ECO:0000256" key="2">
    <source>
        <dbReference type="ARBA" id="ARBA00022676"/>
    </source>
</evidence>
<keyword evidence="4" id="KW-0294">Fucose metabolism</keyword>
<dbReference type="Proteomes" id="UP000197138">
    <property type="component" value="Unassembled WGS sequence"/>
</dbReference>
<dbReference type="Proteomes" id="UP000233551">
    <property type="component" value="Unassembled WGS sequence"/>
</dbReference>
<comment type="caution">
    <text evidence="7">The sequence shown here is derived from an EMBL/GenBank/DDBJ whole genome shotgun (WGS) entry which is preliminary data.</text>
</comment>
<evidence type="ECO:0000256" key="6">
    <source>
        <dbReference type="ARBA" id="ARBA00030350"/>
    </source>
</evidence>
<evidence type="ECO:0000256" key="1">
    <source>
        <dbReference type="ARBA" id="ARBA00007737"/>
    </source>
</evidence>
<keyword evidence="10" id="KW-1185">Reference proteome</keyword>
<evidence type="ECO:0000256" key="4">
    <source>
        <dbReference type="ARBA" id="ARBA00023253"/>
    </source>
</evidence>
<keyword evidence="5" id="KW-0119">Carbohydrate metabolism</keyword>
<accession>A0A218XWS5</accession>
<protein>
    <recommendedName>
        <fullName evidence="6">O-fucosyltransferase family protein</fullName>
    </recommendedName>
</protein>
<dbReference type="Pfam" id="PF10250">
    <property type="entry name" value="O-FucT"/>
    <property type="match status" value="1"/>
</dbReference>
<evidence type="ECO:0000313" key="8">
    <source>
        <dbReference type="EMBL" id="PKI52639.1"/>
    </source>
</evidence>
<proteinExistence type="inferred from homology"/>
<keyword evidence="3" id="KW-0808">Transferase</keyword>
<comment type="similarity">
    <text evidence="1">Belongs to the glycosyltransferase GT106 family.</text>
</comment>
<keyword evidence="2" id="KW-0328">Glycosyltransferase</keyword>
<evidence type="ECO:0000313" key="10">
    <source>
        <dbReference type="Proteomes" id="UP000233551"/>
    </source>
</evidence>
<evidence type="ECO:0000313" key="9">
    <source>
        <dbReference type="Proteomes" id="UP000197138"/>
    </source>
</evidence>
<dbReference type="EMBL" id="PGOL01001924">
    <property type="protein sequence ID" value="PKI52639.1"/>
    <property type="molecule type" value="Genomic_DNA"/>
</dbReference>
<reference evidence="8 10" key="3">
    <citation type="submission" date="2017-11" db="EMBL/GenBank/DDBJ databases">
        <title>De-novo sequencing of pomegranate (Punica granatum L.) genome.</title>
        <authorList>
            <person name="Akparov Z."/>
            <person name="Amiraslanov A."/>
            <person name="Hajiyeva S."/>
            <person name="Abbasov M."/>
            <person name="Kaur K."/>
            <person name="Hamwieh A."/>
            <person name="Solovyev V."/>
            <person name="Salamov A."/>
            <person name="Braich B."/>
            <person name="Kosarev P."/>
            <person name="Mahmoud A."/>
            <person name="Hajiyev E."/>
            <person name="Babayeva S."/>
            <person name="Izzatullayeva V."/>
            <person name="Mammadov A."/>
            <person name="Mammadov A."/>
            <person name="Sharifova S."/>
            <person name="Ojaghi J."/>
            <person name="Eynullazada K."/>
            <person name="Bayramov B."/>
            <person name="Abdulazimova A."/>
            <person name="Shahmuradov I."/>
        </authorList>
    </citation>
    <scope>NUCLEOTIDE SEQUENCE [LARGE SCALE GENOMIC DNA]</scope>
    <source>
        <strain evidence="8">AG2017</strain>
        <strain evidence="10">cv. AG2017</strain>
        <tissue evidence="8">Leaf</tissue>
    </source>
</reference>
<dbReference type="EMBL" id="MTKT01000688">
    <property type="protein sequence ID" value="OWM89059.1"/>
    <property type="molecule type" value="Genomic_DNA"/>
</dbReference>
<dbReference type="OrthoDB" id="1899018at2759"/>
<organism evidence="7 9">
    <name type="scientific">Punica granatum</name>
    <name type="common">Pomegranate</name>
    <dbReference type="NCBI Taxonomy" id="22663"/>
    <lineage>
        <taxon>Eukaryota</taxon>
        <taxon>Viridiplantae</taxon>
        <taxon>Streptophyta</taxon>
        <taxon>Embryophyta</taxon>
        <taxon>Tracheophyta</taxon>
        <taxon>Spermatophyta</taxon>
        <taxon>Magnoliopsida</taxon>
        <taxon>eudicotyledons</taxon>
        <taxon>Gunneridae</taxon>
        <taxon>Pentapetalae</taxon>
        <taxon>rosids</taxon>
        <taxon>malvids</taxon>
        <taxon>Myrtales</taxon>
        <taxon>Lythraceae</taxon>
        <taxon>Punica</taxon>
    </lineage>
</organism>
<dbReference type="STRING" id="22663.A0A218XWS5"/>
<dbReference type="GO" id="GO:0016757">
    <property type="term" value="F:glycosyltransferase activity"/>
    <property type="evidence" value="ECO:0007669"/>
    <property type="project" value="UniProtKB-KW"/>
</dbReference>
<evidence type="ECO:0000256" key="5">
    <source>
        <dbReference type="ARBA" id="ARBA00023277"/>
    </source>
</evidence>